<dbReference type="InterPro" id="IPR004652">
    <property type="entry name" value="DusB-like"/>
</dbReference>
<feature type="binding site" evidence="14">
    <location>
        <position position="96"/>
    </location>
    <ligand>
        <name>FMN</name>
        <dbReference type="ChEBI" id="CHEBI:58210"/>
    </ligand>
</feature>
<reference evidence="17 18" key="1">
    <citation type="submission" date="2018-05" db="EMBL/GenBank/DDBJ databases">
        <title>Lujinxingia marina gen. nov. sp. nov., a new facultative anaerobic member of the class Deltaproteobacteria, and proposal of Lujinxingaceae fam. nov.</title>
        <authorList>
            <person name="Li C.-M."/>
        </authorList>
    </citation>
    <scope>NUCLEOTIDE SEQUENCE [LARGE SCALE GENOMIC DNA]</scope>
    <source>
        <strain evidence="17 18">B210</strain>
    </source>
</reference>
<keyword evidence="5 12" id="KW-0288">FMN</keyword>
<dbReference type="InterPro" id="IPR001269">
    <property type="entry name" value="DUS_fam"/>
</dbReference>
<feature type="active site" description="Proton donor" evidence="13">
    <location>
        <position position="126"/>
    </location>
</feature>
<feature type="region of interest" description="Disordered" evidence="15">
    <location>
        <begin position="347"/>
        <end position="372"/>
    </location>
</feature>
<evidence type="ECO:0000256" key="1">
    <source>
        <dbReference type="ARBA" id="ARBA00001917"/>
    </source>
</evidence>
<evidence type="ECO:0000256" key="15">
    <source>
        <dbReference type="SAM" id="MobiDB-lite"/>
    </source>
</evidence>
<dbReference type="InterPro" id="IPR018517">
    <property type="entry name" value="tRNA_hU_synthase_CS"/>
</dbReference>
<comment type="function">
    <text evidence="2 12">Catalyzes the synthesis of 5,6-dihydrouridine (D), a modified base found in the D-loop of most tRNAs, via the reduction of the C5-C6 double bond in target uridines.</text>
</comment>
<gene>
    <name evidence="17" type="ORF">DL240_17460</name>
</gene>
<dbReference type="Pfam" id="PF01207">
    <property type="entry name" value="Dus"/>
    <property type="match status" value="1"/>
</dbReference>
<keyword evidence="3" id="KW-0820">tRNA-binding</keyword>
<evidence type="ECO:0000256" key="12">
    <source>
        <dbReference type="PIRNR" id="PIRNR006621"/>
    </source>
</evidence>
<evidence type="ECO:0000256" key="6">
    <source>
        <dbReference type="ARBA" id="ARBA00022694"/>
    </source>
</evidence>
<keyword evidence="18" id="KW-1185">Reference proteome</keyword>
<evidence type="ECO:0000313" key="17">
    <source>
        <dbReference type="EMBL" id="RAL20369.1"/>
    </source>
</evidence>
<dbReference type="NCBIfam" id="TIGR00737">
    <property type="entry name" value="nifR3_yhdG"/>
    <property type="match status" value="1"/>
</dbReference>
<accession>A0A328C263</accession>
<keyword evidence="9 12" id="KW-0560">Oxidoreductase</keyword>
<evidence type="ECO:0000256" key="5">
    <source>
        <dbReference type="ARBA" id="ARBA00022643"/>
    </source>
</evidence>
<evidence type="ECO:0000256" key="4">
    <source>
        <dbReference type="ARBA" id="ARBA00022630"/>
    </source>
</evidence>
<dbReference type="RefSeq" id="WP_111731185.1">
    <property type="nucleotide sequence ID" value="NZ_QHKO01000011.1"/>
</dbReference>
<evidence type="ECO:0000259" key="16">
    <source>
        <dbReference type="Pfam" id="PF01207"/>
    </source>
</evidence>
<evidence type="ECO:0000256" key="14">
    <source>
        <dbReference type="PIRSR" id="PIRSR006621-2"/>
    </source>
</evidence>
<evidence type="ECO:0000256" key="13">
    <source>
        <dbReference type="PIRSR" id="PIRSR006621-1"/>
    </source>
</evidence>
<evidence type="ECO:0000256" key="2">
    <source>
        <dbReference type="ARBA" id="ARBA00002790"/>
    </source>
</evidence>
<proteinExistence type="inferred from homology"/>
<dbReference type="Gene3D" id="1.10.1200.80">
    <property type="entry name" value="Putative flavin oxidoreducatase, domain 2"/>
    <property type="match status" value="1"/>
</dbReference>
<evidence type="ECO:0000313" key="18">
    <source>
        <dbReference type="Proteomes" id="UP000249169"/>
    </source>
</evidence>
<dbReference type="EC" id="1.3.1.-" evidence="12"/>
<dbReference type="InterPro" id="IPR024036">
    <property type="entry name" value="tRNA-dHydroUridine_Synthase_C"/>
</dbReference>
<feature type="binding site" evidence="14">
    <location>
        <begin position="42"/>
        <end position="44"/>
    </location>
    <ligand>
        <name>FMN</name>
        <dbReference type="ChEBI" id="CHEBI:58210"/>
    </ligand>
</feature>
<dbReference type="PANTHER" id="PTHR45846:SF1">
    <property type="entry name" value="TRNA-DIHYDROURIDINE(47) SYNTHASE [NAD(P)(+)]-LIKE"/>
    <property type="match status" value="1"/>
</dbReference>
<evidence type="ECO:0000256" key="7">
    <source>
        <dbReference type="ARBA" id="ARBA00022857"/>
    </source>
</evidence>
<dbReference type="GO" id="GO:0000049">
    <property type="term" value="F:tRNA binding"/>
    <property type="evidence" value="ECO:0007669"/>
    <property type="project" value="UniProtKB-KW"/>
</dbReference>
<protein>
    <recommendedName>
        <fullName evidence="12">tRNA-dihydrouridine synthase</fullName>
        <ecNumber evidence="12">1.3.1.-</ecNumber>
    </recommendedName>
</protein>
<dbReference type="GO" id="GO:0050660">
    <property type="term" value="F:flavin adenine dinucleotide binding"/>
    <property type="evidence" value="ECO:0007669"/>
    <property type="project" value="InterPro"/>
</dbReference>
<dbReference type="OrthoDB" id="9764501at2"/>
<dbReference type="GO" id="GO:0017150">
    <property type="term" value="F:tRNA dihydrouridine synthase activity"/>
    <property type="evidence" value="ECO:0007669"/>
    <property type="project" value="InterPro"/>
</dbReference>
<dbReference type="AlphaFoldDB" id="A0A328C263"/>
<comment type="catalytic activity">
    <reaction evidence="11">
        <text>a 5,6-dihydrouridine in tRNA + NAD(+) = a uridine in tRNA + NADH + H(+)</text>
        <dbReference type="Rhea" id="RHEA:54452"/>
        <dbReference type="Rhea" id="RHEA-COMP:13339"/>
        <dbReference type="Rhea" id="RHEA-COMP:13887"/>
        <dbReference type="ChEBI" id="CHEBI:15378"/>
        <dbReference type="ChEBI" id="CHEBI:57540"/>
        <dbReference type="ChEBI" id="CHEBI:57945"/>
        <dbReference type="ChEBI" id="CHEBI:65315"/>
        <dbReference type="ChEBI" id="CHEBI:74443"/>
    </reaction>
</comment>
<evidence type="ECO:0000256" key="9">
    <source>
        <dbReference type="ARBA" id="ARBA00023002"/>
    </source>
</evidence>
<keyword evidence="8" id="KW-0694">RNA-binding</keyword>
<sequence length="372" mass="39790">MGIPFEKLTPKRWGGEVPGPVERPPLDLGHGVVLDPPVVLSPMAAVTSSPFRRVCRDMGAGMVATEMVSAVGLIHRAPMAVSMVDLVEGESPVCVQIYGKRPEELARAAQIAVELGADVVDLNMGCPMKKVVSSGHGAALLRDVGRVQEIFSAMSEAVDVPVTGKMRAGWEDTSAVEVARAMEAGGAAALTIHGRTRSAMYDGHADLSVIAAVKEAVGIPVIGNGDVCDWVSARRMFSATGCDAVMVARGALGNPWVFREIAADLRGEAIPEPPSPELKRETLLRHVELYLERFGEARTCKEIRKHLLWYYRGTPGELVLRRRLSGLESAEDIRQAIDAALEANQGQAELRAKSHPRAAEIEAEAAGKAPAE</sequence>
<keyword evidence="6 12" id="KW-0819">tRNA processing</keyword>
<keyword evidence="4 12" id="KW-0285">Flavoprotein</keyword>
<feature type="binding site" evidence="14">
    <location>
        <position position="193"/>
    </location>
    <ligand>
        <name>FMN</name>
        <dbReference type="ChEBI" id="CHEBI:58210"/>
    </ligand>
</feature>
<dbReference type="SUPFAM" id="SSF51395">
    <property type="entry name" value="FMN-linked oxidoreductases"/>
    <property type="match status" value="1"/>
</dbReference>
<dbReference type="EMBL" id="QHKO01000011">
    <property type="protein sequence ID" value="RAL20369.1"/>
    <property type="molecule type" value="Genomic_DNA"/>
</dbReference>
<dbReference type="CDD" id="cd02801">
    <property type="entry name" value="DUS_like_FMN"/>
    <property type="match status" value="1"/>
</dbReference>
<organism evidence="17 18">
    <name type="scientific">Lujinxingia litoralis</name>
    <dbReference type="NCBI Taxonomy" id="2211119"/>
    <lineage>
        <taxon>Bacteria</taxon>
        <taxon>Deltaproteobacteria</taxon>
        <taxon>Bradymonadales</taxon>
        <taxon>Lujinxingiaceae</taxon>
        <taxon>Lujinxingia</taxon>
    </lineage>
</organism>
<comment type="similarity">
    <text evidence="12">Belongs to the dus family.</text>
</comment>
<feature type="binding site" evidence="14">
    <location>
        <begin position="248"/>
        <end position="249"/>
    </location>
    <ligand>
        <name>FMN</name>
        <dbReference type="ChEBI" id="CHEBI:58210"/>
    </ligand>
</feature>
<comment type="cofactor">
    <cofactor evidence="1 12 14">
        <name>FMN</name>
        <dbReference type="ChEBI" id="CHEBI:58210"/>
    </cofactor>
</comment>
<evidence type="ECO:0000256" key="11">
    <source>
        <dbReference type="ARBA" id="ARBA00048802"/>
    </source>
</evidence>
<dbReference type="InterPro" id="IPR035587">
    <property type="entry name" value="DUS-like_FMN-bd"/>
</dbReference>
<dbReference type="Gene3D" id="3.20.20.70">
    <property type="entry name" value="Aldolase class I"/>
    <property type="match status" value="1"/>
</dbReference>
<evidence type="ECO:0000256" key="8">
    <source>
        <dbReference type="ARBA" id="ARBA00022884"/>
    </source>
</evidence>
<dbReference type="InterPro" id="IPR013785">
    <property type="entry name" value="Aldolase_TIM"/>
</dbReference>
<comment type="catalytic activity">
    <reaction evidence="10">
        <text>a 5,6-dihydrouridine in tRNA + NADP(+) = a uridine in tRNA + NADPH + H(+)</text>
        <dbReference type="Rhea" id="RHEA:23624"/>
        <dbReference type="Rhea" id="RHEA-COMP:13339"/>
        <dbReference type="Rhea" id="RHEA-COMP:13887"/>
        <dbReference type="ChEBI" id="CHEBI:15378"/>
        <dbReference type="ChEBI" id="CHEBI:57783"/>
        <dbReference type="ChEBI" id="CHEBI:58349"/>
        <dbReference type="ChEBI" id="CHEBI:65315"/>
        <dbReference type="ChEBI" id="CHEBI:74443"/>
    </reaction>
</comment>
<evidence type="ECO:0000256" key="3">
    <source>
        <dbReference type="ARBA" id="ARBA00022555"/>
    </source>
</evidence>
<comment type="caution">
    <text evidence="17">The sequence shown here is derived from an EMBL/GenBank/DDBJ whole genome shotgun (WGS) entry which is preliminary data.</text>
</comment>
<evidence type="ECO:0000256" key="10">
    <source>
        <dbReference type="ARBA" id="ARBA00048205"/>
    </source>
</evidence>
<name>A0A328C263_9DELT</name>
<dbReference type="PROSITE" id="PS01136">
    <property type="entry name" value="UPF0034"/>
    <property type="match status" value="1"/>
</dbReference>
<dbReference type="PANTHER" id="PTHR45846">
    <property type="entry name" value="TRNA-DIHYDROURIDINE(47) SYNTHASE [NAD(P)(+)]-LIKE"/>
    <property type="match status" value="1"/>
</dbReference>
<dbReference type="PIRSF" id="PIRSF006621">
    <property type="entry name" value="Dus"/>
    <property type="match status" value="1"/>
</dbReference>
<feature type="binding site" evidence="14">
    <location>
        <position position="165"/>
    </location>
    <ligand>
        <name>FMN</name>
        <dbReference type="ChEBI" id="CHEBI:58210"/>
    </ligand>
</feature>
<keyword evidence="14" id="KW-0547">Nucleotide-binding</keyword>
<feature type="domain" description="DUS-like FMN-binding" evidence="16">
    <location>
        <begin position="40"/>
        <end position="340"/>
    </location>
</feature>
<keyword evidence="7" id="KW-0521">NADP</keyword>
<dbReference type="Proteomes" id="UP000249169">
    <property type="component" value="Unassembled WGS sequence"/>
</dbReference>